<keyword evidence="2" id="KW-1185">Reference proteome</keyword>
<comment type="caution">
    <text evidence="1">The sequence shown here is derived from an EMBL/GenBank/DDBJ whole genome shotgun (WGS) entry which is preliminary data.</text>
</comment>
<evidence type="ECO:0000313" key="1">
    <source>
        <dbReference type="EMBL" id="KGQ20204.1"/>
    </source>
</evidence>
<dbReference type="RefSeq" id="WP_036166144.1">
    <property type="nucleotide sequence ID" value="NZ_JRKJ01000003.1"/>
</dbReference>
<dbReference type="PATRIC" id="fig|1300345.3.peg.739"/>
<dbReference type="Proteomes" id="UP000030518">
    <property type="component" value="Unassembled WGS sequence"/>
</dbReference>
<sequence>MKSRDAAATPVPVPATHAAQQVAYAWQVAARDLRFTHPELHAQMTERVRKLLDVEVLDDPALEIRRLQAELDAVRTMLVSAAPMPTHPPPPATNDATPTRAALQAVADGARAFTDDEREWCVGEAMVLTGFSKTPVELLREGEAALARIVLVGSP</sequence>
<dbReference type="OrthoDB" id="5965529at2"/>
<reference evidence="1 2" key="1">
    <citation type="submission" date="2014-09" db="EMBL/GenBank/DDBJ databases">
        <title>Genome sequences of Lysobacter dokdonensis DS-58.</title>
        <authorList>
            <person name="Kim J.F."/>
            <person name="Kwak M.-J."/>
        </authorList>
    </citation>
    <scope>NUCLEOTIDE SEQUENCE [LARGE SCALE GENOMIC DNA]</scope>
    <source>
        <strain evidence="1 2">DS-58</strain>
    </source>
</reference>
<evidence type="ECO:0000313" key="2">
    <source>
        <dbReference type="Proteomes" id="UP000030518"/>
    </source>
</evidence>
<gene>
    <name evidence="1" type="ORF">LF41_2158</name>
</gene>
<dbReference type="eggNOG" id="ENOG5032FP6">
    <property type="taxonomic scope" value="Bacteria"/>
</dbReference>
<dbReference type="EMBL" id="JRKJ01000003">
    <property type="protein sequence ID" value="KGQ20204.1"/>
    <property type="molecule type" value="Genomic_DNA"/>
</dbReference>
<dbReference type="AlphaFoldDB" id="A0A0A2X4R6"/>
<protein>
    <submittedName>
        <fullName evidence="1">Uncharacterized protein</fullName>
    </submittedName>
</protein>
<accession>A0A0A2X4R6</accession>
<name>A0A0A2X4R6_9GAMM</name>
<organism evidence="1 2">
    <name type="scientific">Lysobacter dokdonensis DS-58</name>
    <dbReference type="NCBI Taxonomy" id="1300345"/>
    <lineage>
        <taxon>Bacteria</taxon>
        <taxon>Pseudomonadati</taxon>
        <taxon>Pseudomonadota</taxon>
        <taxon>Gammaproteobacteria</taxon>
        <taxon>Lysobacterales</taxon>
        <taxon>Lysobacteraceae</taxon>
        <taxon>Noviluteimonas</taxon>
    </lineage>
</organism>
<proteinExistence type="predicted"/>
<dbReference type="STRING" id="1300345.LF41_2158"/>